<feature type="domain" description="PilZ" evidence="2">
    <location>
        <begin position="9"/>
        <end position="107"/>
    </location>
</feature>
<comment type="subunit">
    <text evidence="1">Monomer in both c-di-GMP-bound and free forms.</text>
</comment>
<dbReference type="RefSeq" id="WP_087460051.1">
    <property type="nucleotide sequence ID" value="NZ_CP021425.1"/>
</dbReference>
<comment type="function">
    <text evidence="1">Binds the second messenger bis-(3'-5') cyclic dimeric guanosine monophosphate (c-di-GMP). Can bind two c-di-GMP molecules per monomer. May play a role in bacterial second-messenger regulated processes. Binding to c-di-GMP induces a conformational change of the C- and N-termini resulting in the exposure of a highly negative surface on one side of the protein to a possible effector protein.</text>
</comment>
<dbReference type="SUPFAM" id="SSF141371">
    <property type="entry name" value="PilZ domain-like"/>
    <property type="match status" value="1"/>
</dbReference>
<protein>
    <recommendedName>
        <fullName evidence="1">Cyclic diguanosine monophosphate-binding protein</fullName>
        <shortName evidence="1">c-di-GMP-binding protein</shortName>
    </recommendedName>
    <alternativeName>
        <fullName evidence="1">Pilz domain-containing protein</fullName>
    </alternativeName>
</protein>
<organism evidence="3 4">
    <name type="scientific">Oleiphilus messinensis</name>
    <dbReference type="NCBI Taxonomy" id="141451"/>
    <lineage>
        <taxon>Bacteria</taxon>
        <taxon>Pseudomonadati</taxon>
        <taxon>Pseudomonadota</taxon>
        <taxon>Gammaproteobacteria</taxon>
        <taxon>Oceanospirillales</taxon>
        <taxon>Oleiphilaceae</taxon>
        <taxon>Oleiphilus</taxon>
    </lineage>
</organism>
<evidence type="ECO:0000313" key="3">
    <source>
        <dbReference type="EMBL" id="ARU54889.1"/>
    </source>
</evidence>
<dbReference type="Proteomes" id="UP000196027">
    <property type="component" value="Chromosome"/>
</dbReference>
<dbReference type="EMBL" id="CP021425">
    <property type="protein sequence ID" value="ARU54889.1"/>
    <property type="molecule type" value="Genomic_DNA"/>
</dbReference>
<dbReference type="KEGG" id="ome:OLMES_0797"/>
<gene>
    <name evidence="3" type="ORF">OLMES_0797</name>
</gene>
<dbReference type="PIRSF" id="PIRSF028141">
    <property type="entry name" value="C-di-GMP_BP_PA4608"/>
    <property type="match status" value="1"/>
</dbReference>
<dbReference type="InterPro" id="IPR009875">
    <property type="entry name" value="PilZ_domain"/>
</dbReference>
<evidence type="ECO:0000259" key="2">
    <source>
        <dbReference type="Pfam" id="PF07238"/>
    </source>
</evidence>
<dbReference type="OrthoDB" id="5298508at2"/>
<dbReference type="Gene3D" id="2.40.10.220">
    <property type="entry name" value="predicted glycosyltransferase like domains"/>
    <property type="match status" value="1"/>
</dbReference>
<dbReference type="InterPro" id="IPR027021">
    <property type="entry name" value="C-di-GMP_BP_PA4608"/>
</dbReference>
<dbReference type="Pfam" id="PF07238">
    <property type="entry name" value="PilZ"/>
    <property type="match status" value="1"/>
</dbReference>
<dbReference type="GO" id="GO:0035438">
    <property type="term" value="F:cyclic-di-GMP binding"/>
    <property type="evidence" value="ECO:0007669"/>
    <property type="project" value="InterPro"/>
</dbReference>
<keyword evidence="1" id="KW-0973">c-di-GMP</keyword>
<keyword evidence="1" id="KW-0547">Nucleotide-binding</keyword>
<evidence type="ECO:0000256" key="1">
    <source>
        <dbReference type="PIRNR" id="PIRNR028141"/>
    </source>
</evidence>
<evidence type="ECO:0000313" key="4">
    <source>
        <dbReference type="Proteomes" id="UP000196027"/>
    </source>
</evidence>
<keyword evidence="4" id="KW-1185">Reference proteome</keyword>
<proteinExistence type="predicted"/>
<sequence>MTQSNQSDERRHFKRIDFDANCTLHQGDDNWITQVLDISLKGLLTAIPEDWTGDESNAFEAVIHLNNESSTAIIMSVELAHKHQNQLGFFCKYIDLDSITHLKRLIELNVGDPSLIERELSALIDAHAHLPPAE</sequence>
<name>A0A1Y0I3W2_9GAMM</name>
<dbReference type="AlphaFoldDB" id="A0A1Y0I3W2"/>
<accession>A0A1Y0I3W2</accession>
<reference evidence="3 4" key="1">
    <citation type="submission" date="2017-05" db="EMBL/GenBank/DDBJ databases">
        <title>Genomic insights into alkan degradation activity of Oleiphilus messinensis.</title>
        <authorList>
            <person name="Kozyavkin S.A."/>
            <person name="Slesarev A.I."/>
            <person name="Golyshin P.N."/>
            <person name="Korzhenkov A."/>
            <person name="Golyshina O.N."/>
            <person name="Toshchakov S.V."/>
        </authorList>
    </citation>
    <scope>NUCLEOTIDE SEQUENCE [LARGE SCALE GENOMIC DNA]</scope>
    <source>
        <strain evidence="3 4">ME102</strain>
    </source>
</reference>